<evidence type="ECO:0000256" key="6">
    <source>
        <dbReference type="SAM" id="SignalP"/>
    </source>
</evidence>
<organism evidence="7 8">
    <name type="scientific">Pleurodeles waltl</name>
    <name type="common">Iberian ribbed newt</name>
    <dbReference type="NCBI Taxonomy" id="8319"/>
    <lineage>
        <taxon>Eukaryota</taxon>
        <taxon>Metazoa</taxon>
        <taxon>Chordata</taxon>
        <taxon>Craniata</taxon>
        <taxon>Vertebrata</taxon>
        <taxon>Euteleostomi</taxon>
        <taxon>Amphibia</taxon>
        <taxon>Batrachia</taxon>
        <taxon>Caudata</taxon>
        <taxon>Salamandroidea</taxon>
        <taxon>Salamandridae</taxon>
        <taxon>Pleurodelinae</taxon>
        <taxon>Pleurodeles</taxon>
    </lineage>
</organism>
<evidence type="ECO:0000256" key="5">
    <source>
        <dbReference type="SAM" id="MobiDB-lite"/>
    </source>
</evidence>
<dbReference type="PANTHER" id="PTHR10206">
    <property type="entry name" value="CATHELICIDIN"/>
    <property type="match status" value="1"/>
</dbReference>
<evidence type="ECO:0000313" key="8">
    <source>
        <dbReference type="Proteomes" id="UP001066276"/>
    </source>
</evidence>
<feature type="signal peptide" evidence="6">
    <location>
        <begin position="1"/>
        <end position="19"/>
    </location>
</feature>
<keyword evidence="4" id="KW-1015">Disulfide bond</keyword>
<dbReference type="PANTHER" id="PTHR10206:SF0">
    <property type="entry name" value="CATHELICIDIN B1-RELATED"/>
    <property type="match status" value="1"/>
</dbReference>
<dbReference type="InterPro" id="IPR001894">
    <property type="entry name" value="Cathelicidin-like"/>
</dbReference>
<name>A0AAV7M6W9_PLEWA</name>
<evidence type="ECO:0000256" key="2">
    <source>
        <dbReference type="ARBA" id="ARBA00005320"/>
    </source>
</evidence>
<keyword evidence="6" id="KW-0732">Signal</keyword>
<dbReference type="GO" id="GO:0005615">
    <property type="term" value="C:extracellular space"/>
    <property type="evidence" value="ECO:0007669"/>
    <property type="project" value="TreeGrafter"/>
</dbReference>
<evidence type="ECO:0000256" key="4">
    <source>
        <dbReference type="ARBA" id="ARBA00023157"/>
    </source>
</evidence>
<dbReference type="GO" id="GO:0006952">
    <property type="term" value="P:defense response"/>
    <property type="evidence" value="ECO:0007669"/>
    <property type="project" value="InterPro"/>
</dbReference>
<dbReference type="InterPro" id="IPR046350">
    <property type="entry name" value="Cystatin_sf"/>
</dbReference>
<comment type="similarity">
    <text evidence="2">Belongs to the cathelicidin family.</text>
</comment>
<dbReference type="EMBL" id="JANPWB010000014">
    <property type="protein sequence ID" value="KAJ1098993.1"/>
    <property type="molecule type" value="Genomic_DNA"/>
</dbReference>
<proteinExistence type="inferred from homology"/>
<comment type="subcellular location">
    <subcellularLocation>
        <location evidence="1">Secreted</location>
    </subcellularLocation>
</comment>
<dbReference type="Proteomes" id="UP001066276">
    <property type="component" value="Chromosome 10"/>
</dbReference>
<keyword evidence="3" id="KW-0964">Secreted</keyword>
<feature type="region of interest" description="Disordered" evidence="5">
    <location>
        <begin position="134"/>
        <end position="160"/>
    </location>
</feature>
<comment type="caution">
    <text evidence="7">The sequence shown here is derived from an EMBL/GenBank/DDBJ whole genome shotgun (WGS) entry which is preliminary data.</text>
</comment>
<gene>
    <name evidence="7" type="ORF">NDU88_004098</name>
</gene>
<dbReference type="SUPFAM" id="SSF54403">
    <property type="entry name" value="Cystatin/monellin"/>
    <property type="match status" value="1"/>
</dbReference>
<dbReference type="Pfam" id="PF00666">
    <property type="entry name" value="Cathelicidins"/>
    <property type="match status" value="1"/>
</dbReference>
<dbReference type="AlphaFoldDB" id="A0AAV7M6W9"/>
<protein>
    <submittedName>
        <fullName evidence="7">Uncharacterized protein</fullName>
    </submittedName>
</protein>
<evidence type="ECO:0000256" key="1">
    <source>
        <dbReference type="ARBA" id="ARBA00004613"/>
    </source>
</evidence>
<dbReference type="Gene3D" id="3.10.450.10">
    <property type="match status" value="1"/>
</dbReference>
<accession>A0AAV7M6W9</accession>
<evidence type="ECO:0000256" key="3">
    <source>
        <dbReference type="ARBA" id="ARBA00022525"/>
    </source>
</evidence>
<evidence type="ECO:0000313" key="7">
    <source>
        <dbReference type="EMBL" id="KAJ1098993.1"/>
    </source>
</evidence>
<feature type="chain" id="PRO_5043731380" evidence="6">
    <location>
        <begin position="20"/>
        <end position="160"/>
    </location>
</feature>
<feature type="compositionally biased region" description="Gly residues" evidence="5">
    <location>
        <begin position="149"/>
        <end position="160"/>
    </location>
</feature>
<keyword evidence="8" id="KW-1185">Reference proteome</keyword>
<sequence length="160" mass="18008">MEGCHRILLVLAVSALTTASTLPKDSWRVQYAVDFYNNASVADYVFKLVEFDLDYGLNDSTRPPQLRFTLKETECLKSENKHVEECDIREGGTTKACSLGFLVEMERNTIMVNCDSSNHKGTRERRWIWPFRKKKKPKTGAHSSIAYGKGSGGKGTILAK</sequence>
<reference evidence="7" key="1">
    <citation type="journal article" date="2022" name="bioRxiv">
        <title>Sequencing and chromosome-scale assembly of the giantPleurodeles waltlgenome.</title>
        <authorList>
            <person name="Brown T."/>
            <person name="Elewa A."/>
            <person name="Iarovenko S."/>
            <person name="Subramanian E."/>
            <person name="Araus A.J."/>
            <person name="Petzold A."/>
            <person name="Susuki M."/>
            <person name="Suzuki K.-i.T."/>
            <person name="Hayashi T."/>
            <person name="Toyoda A."/>
            <person name="Oliveira C."/>
            <person name="Osipova E."/>
            <person name="Leigh N.D."/>
            <person name="Simon A."/>
            <person name="Yun M.H."/>
        </authorList>
    </citation>
    <scope>NUCLEOTIDE SEQUENCE</scope>
    <source>
        <strain evidence="7">20211129_DDA</strain>
        <tissue evidence="7">Liver</tissue>
    </source>
</reference>